<evidence type="ECO:0000256" key="1">
    <source>
        <dbReference type="ARBA" id="ARBA00010555"/>
    </source>
</evidence>
<dbReference type="SUPFAM" id="SSF56300">
    <property type="entry name" value="Metallo-dependent phosphatases"/>
    <property type="match status" value="1"/>
</dbReference>
<comment type="similarity">
    <text evidence="1 7">Belongs to the SbcD family.</text>
</comment>
<dbReference type="NCBIfam" id="TIGR00619">
    <property type="entry name" value="sbcd"/>
    <property type="match status" value="1"/>
</dbReference>
<evidence type="ECO:0000256" key="7">
    <source>
        <dbReference type="RuleBase" id="RU363069"/>
    </source>
</evidence>
<keyword evidence="11" id="KW-1185">Reference proteome</keyword>
<accession>A0ABS8W9B6</accession>
<dbReference type="InterPro" id="IPR004843">
    <property type="entry name" value="Calcineurin-like_PHP"/>
</dbReference>
<dbReference type="GO" id="GO:0004527">
    <property type="term" value="F:exonuclease activity"/>
    <property type="evidence" value="ECO:0007669"/>
    <property type="project" value="UniProtKB-KW"/>
</dbReference>
<dbReference type="InterPro" id="IPR026843">
    <property type="entry name" value="SbcD_C"/>
</dbReference>
<keyword evidence="7" id="KW-0233">DNA recombination</keyword>
<keyword evidence="7" id="KW-0255">Endonuclease</keyword>
<comment type="caution">
    <text evidence="10">The sequence shown here is derived from an EMBL/GenBank/DDBJ whole genome shotgun (WGS) entry which is preliminary data.</text>
</comment>
<evidence type="ECO:0000259" key="8">
    <source>
        <dbReference type="Pfam" id="PF00149"/>
    </source>
</evidence>
<gene>
    <name evidence="7" type="primary">sbcD</name>
    <name evidence="10" type="ORF">K6Y31_06165</name>
</gene>
<comment type="function">
    <text evidence="7">SbcCD cleaves DNA hairpin structures. These structures can inhibit DNA replication and are intermediates in certain DNA recombination reactions. The complex acts as a 3'-&gt;5' double strand exonuclease that can open hairpins. It also has a 5' single-strand endonuclease activity.</text>
</comment>
<proteinExistence type="inferred from homology"/>
<evidence type="ECO:0000313" key="10">
    <source>
        <dbReference type="EMBL" id="MCE2594394.1"/>
    </source>
</evidence>
<keyword evidence="7" id="KW-0235">DNA replication</keyword>
<dbReference type="PANTHER" id="PTHR30337">
    <property type="entry name" value="COMPONENT OF ATP-DEPENDENT DSDNA EXONUCLEASE"/>
    <property type="match status" value="1"/>
</dbReference>
<reference evidence="10 11" key="1">
    <citation type="journal article" date="2022" name="Environ. Microbiol. Rep.">
        <title>Eco-phylogenetic analyses reveal divergent evolution of vitamin B12 metabolism in the marine bacterial family 'Psychromonadaceae'.</title>
        <authorList>
            <person name="Jin X."/>
            <person name="Yang Y."/>
            <person name="Cao H."/>
            <person name="Gao B."/>
            <person name="Zhao Z."/>
        </authorList>
    </citation>
    <scope>NUCLEOTIDE SEQUENCE [LARGE SCALE GENOMIC DNA]</scope>
    <source>
        <strain evidence="10 11">MKS20</strain>
    </source>
</reference>
<keyword evidence="5 7" id="KW-0378">Hydrolase</keyword>
<dbReference type="InterPro" id="IPR004593">
    <property type="entry name" value="SbcD"/>
</dbReference>
<sequence length="385" mass="42505">MKFIHTSDWHLGRQLHNQSLLDDQRHVLNQIIELAQQHHVDAVVVAGDIYDRSVPPAQAVSLLNEVLTTLVKELAIPVVMIAGNHDGAERLGFASAQMIASGLHITGPLNEQITPVVIKGRSGVSAAFYSLPYVEPATVRSVFDTAATSHQEAMQVLLEQVQQQIDASNNKVKNVVVSHCFLDGGEESESERPLSIGGADKIAPNLFSEFDYVALGHLHGPQYKGQPHVRYSGSILKYSFSEQHQNKSVTLVELADNAPAQVELLPLTPLRDVRIIEGFLADIIASSEQDSALDDYIMVRLLDKTAILDVIGKIRQVYPNVLHIERTGLMAESAQLERRTDHIKKGEMAMFSDFFSQVQGEALSEQQQACINATLDELHQQEQSQ</sequence>
<keyword evidence="4 7" id="KW-0540">Nuclease</keyword>
<feature type="domain" description="Calcineurin-like phosphoesterase" evidence="8">
    <location>
        <begin position="1"/>
        <end position="221"/>
    </location>
</feature>
<protein>
    <recommendedName>
        <fullName evidence="3 7">Nuclease SbcCD subunit D</fullName>
    </recommendedName>
</protein>
<evidence type="ECO:0000256" key="6">
    <source>
        <dbReference type="ARBA" id="ARBA00022839"/>
    </source>
</evidence>
<dbReference type="InterPro" id="IPR029052">
    <property type="entry name" value="Metallo-depent_PP-like"/>
</dbReference>
<dbReference type="Pfam" id="PF00149">
    <property type="entry name" value="Metallophos"/>
    <property type="match status" value="1"/>
</dbReference>
<dbReference type="Gene3D" id="3.60.21.10">
    <property type="match status" value="1"/>
</dbReference>
<evidence type="ECO:0000256" key="3">
    <source>
        <dbReference type="ARBA" id="ARBA00013365"/>
    </source>
</evidence>
<evidence type="ECO:0000256" key="2">
    <source>
        <dbReference type="ARBA" id="ARBA00011322"/>
    </source>
</evidence>
<dbReference type="InterPro" id="IPR041796">
    <property type="entry name" value="Mre11_N"/>
</dbReference>
<dbReference type="RefSeq" id="WP_233051935.1">
    <property type="nucleotide sequence ID" value="NZ_JAIMJA010000005.1"/>
</dbReference>
<dbReference type="Proteomes" id="UP001201273">
    <property type="component" value="Unassembled WGS sequence"/>
</dbReference>
<dbReference type="EMBL" id="JAIMJA010000005">
    <property type="protein sequence ID" value="MCE2594394.1"/>
    <property type="molecule type" value="Genomic_DNA"/>
</dbReference>
<dbReference type="Pfam" id="PF12320">
    <property type="entry name" value="SbcD_C"/>
    <property type="match status" value="1"/>
</dbReference>
<dbReference type="InterPro" id="IPR050535">
    <property type="entry name" value="DNA_Repair-Maintenance_Comp"/>
</dbReference>
<keyword evidence="6 7" id="KW-0269">Exonuclease</keyword>
<organism evidence="10 11">
    <name type="scientific">Motilimonas cestriensis</name>
    <dbReference type="NCBI Taxonomy" id="2742685"/>
    <lineage>
        <taxon>Bacteria</taxon>
        <taxon>Pseudomonadati</taxon>
        <taxon>Pseudomonadota</taxon>
        <taxon>Gammaproteobacteria</taxon>
        <taxon>Alteromonadales</taxon>
        <taxon>Alteromonadales genera incertae sedis</taxon>
        <taxon>Motilimonas</taxon>
    </lineage>
</organism>
<evidence type="ECO:0000256" key="5">
    <source>
        <dbReference type="ARBA" id="ARBA00022801"/>
    </source>
</evidence>
<evidence type="ECO:0000259" key="9">
    <source>
        <dbReference type="Pfam" id="PF12320"/>
    </source>
</evidence>
<evidence type="ECO:0000256" key="4">
    <source>
        <dbReference type="ARBA" id="ARBA00022722"/>
    </source>
</evidence>
<name>A0ABS8W9B6_9GAMM</name>
<feature type="domain" description="Nuclease SbcCD subunit D C-terminal" evidence="9">
    <location>
        <begin position="269"/>
        <end position="358"/>
    </location>
</feature>
<evidence type="ECO:0000313" key="11">
    <source>
        <dbReference type="Proteomes" id="UP001201273"/>
    </source>
</evidence>
<dbReference type="CDD" id="cd00840">
    <property type="entry name" value="MPP_Mre11_N"/>
    <property type="match status" value="1"/>
</dbReference>
<comment type="subunit">
    <text evidence="2 7">Heterodimer of SbcC and SbcD.</text>
</comment>
<dbReference type="PANTHER" id="PTHR30337:SF0">
    <property type="entry name" value="NUCLEASE SBCCD SUBUNIT D"/>
    <property type="match status" value="1"/>
</dbReference>